<comment type="similarity">
    <text evidence="6">Belongs to the TVP38/TMEM64 family.</text>
</comment>
<dbReference type="PANTHER" id="PTHR12677:SF49">
    <property type="entry name" value="TVP38_TMEM64 FAMILY MEMBRANE PROTEIN"/>
    <property type="match status" value="1"/>
</dbReference>
<evidence type="ECO:0000256" key="3">
    <source>
        <dbReference type="ARBA" id="ARBA00022692"/>
    </source>
</evidence>
<keyword evidence="3 6" id="KW-0812">Transmembrane</keyword>
<dbReference type="AlphaFoldDB" id="A0A060RGK0"/>
<comment type="caution">
    <text evidence="6">Lacks conserved residue(s) required for the propagation of feature annotation.</text>
</comment>
<evidence type="ECO:0000259" key="7">
    <source>
        <dbReference type="Pfam" id="PF09335"/>
    </source>
</evidence>
<sequence length="203" mass="23552">MKTKMSKRYVFFQRLIQFLGILALIGTLALVVWFYRLGILNDSNALKDFVQRHQFWGPLIFVLVQIFQVVFPVIPGGVTTVAGFLIFGPWLGFLYNYLGIIIGSIILFLLVRIYGRKFILLFVNEKTFYKYEARLETKEFETFFILCMLSPISPADVLVMITGLTRISLRRFILIIMLAKPISIISYSYIWIFGGDLIKMILH</sequence>
<dbReference type="EMBL" id="CCBC010000129">
    <property type="protein sequence ID" value="CDO17413.1"/>
    <property type="molecule type" value="Genomic_DNA"/>
</dbReference>
<protein>
    <recommendedName>
        <fullName evidence="6">TVP38/TMEM64 family membrane protein</fullName>
    </recommendedName>
</protein>
<feature type="transmembrane region" description="Helical" evidence="6">
    <location>
        <begin position="172"/>
        <end position="193"/>
    </location>
</feature>
<dbReference type="PANTHER" id="PTHR12677">
    <property type="entry name" value="GOLGI APPARATUS MEMBRANE PROTEIN TVP38-RELATED"/>
    <property type="match status" value="1"/>
</dbReference>
<evidence type="ECO:0000256" key="2">
    <source>
        <dbReference type="ARBA" id="ARBA00022475"/>
    </source>
</evidence>
<evidence type="ECO:0000256" key="6">
    <source>
        <dbReference type="RuleBase" id="RU366058"/>
    </source>
</evidence>
<proteinExistence type="inferred from homology"/>
<evidence type="ECO:0000256" key="4">
    <source>
        <dbReference type="ARBA" id="ARBA00022989"/>
    </source>
</evidence>
<evidence type="ECO:0000313" key="8">
    <source>
        <dbReference type="EMBL" id="CDO17413.1"/>
    </source>
</evidence>
<name>A0A060RGK0_9STRE</name>
<evidence type="ECO:0000256" key="1">
    <source>
        <dbReference type="ARBA" id="ARBA00004651"/>
    </source>
</evidence>
<dbReference type="InterPro" id="IPR032816">
    <property type="entry name" value="VTT_dom"/>
</dbReference>
<reference evidence="8 9" key="1">
    <citation type="submission" date="2014-02" db="EMBL/GenBank/DDBJ databases">
        <authorList>
            <person name="Manrique M."/>
        </authorList>
    </citation>
    <scope>NUCLEOTIDE SEQUENCE [LARGE SCALE GENOMIC DNA]</scope>
    <source>
        <strain evidence="8 9">LMG17956</strain>
    </source>
</reference>
<comment type="subcellular location">
    <subcellularLocation>
        <location evidence="1 6">Cell membrane</location>
        <topology evidence="1 6">Multi-pass membrane protein</topology>
    </subcellularLocation>
</comment>
<reference evidence="8 9" key="2">
    <citation type="submission" date="2014-05" db="EMBL/GenBank/DDBJ databases">
        <title>Genome sequence of Streptococcus gallolyticus.</title>
        <authorList>
            <person name="Del Campo R."/>
        </authorList>
    </citation>
    <scope>NUCLEOTIDE SEQUENCE [LARGE SCALE GENOMIC DNA]</scope>
    <source>
        <strain evidence="8 9">LMG17956</strain>
    </source>
</reference>
<evidence type="ECO:0000313" key="9">
    <source>
        <dbReference type="Proteomes" id="UP000027584"/>
    </source>
</evidence>
<accession>A0A060RGK0</accession>
<dbReference type="GO" id="GO:0005886">
    <property type="term" value="C:plasma membrane"/>
    <property type="evidence" value="ECO:0007669"/>
    <property type="project" value="UniProtKB-SubCell"/>
</dbReference>
<dbReference type="Proteomes" id="UP000027584">
    <property type="component" value="Unassembled WGS sequence"/>
</dbReference>
<evidence type="ECO:0000256" key="5">
    <source>
        <dbReference type="ARBA" id="ARBA00023136"/>
    </source>
</evidence>
<dbReference type="InterPro" id="IPR015414">
    <property type="entry name" value="TMEM64"/>
</dbReference>
<comment type="caution">
    <text evidence="8">The sequence shown here is derived from an EMBL/GenBank/DDBJ whole genome shotgun (WGS) entry which is preliminary data.</text>
</comment>
<keyword evidence="5 6" id="KW-0472">Membrane</keyword>
<feature type="transmembrane region" description="Helical" evidence="6">
    <location>
        <begin position="12"/>
        <end position="35"/>
    </location>
</feature>
<feature type="transmembrane region" description="Helical" evidence="6">
    <location>
        <begin position="55"/>
        <end position="87"/>
    </location>
</feature>
<feature type="domain" description="VTT" evidence="7">
    <location>
        <begin position="74"/>
        <end position="190"/>
    </location>
</feature>
<keyword evidence="4 6" id="KW-1133">Transmembrane helix</keyword>
<gene>
    <name evidence="8" type="ORF">BN963_SGAL_00602</name>
</gene>
<organism evidence="8 9">
    <name type="scientific">Streptococcus gallolyticus</name>
    <dbReference type="NCBI Taxonomy" id="315405"/>
    <lineage>
        <taxon>Bacteria</taxon>
        <taxon>Bacillati</taxon>
        <taxon>Bacillota</taxon>
        <taxon>Bacilli</taxon>
        <taxon>Lactobacillales</taxon>
        <taxon>Streptococcaceae</taxon>
        <taxon>Streptococcus</taxon>
    </lineage>
</organism>
<feature type="transmembrane region" description="Helical" evidence="6">
    <location>
        <begin position="94"/>
        <end position="114"/>
    </location>
</feature>
<keyword evidence="2 6" id="KW-1003">Cell membrane</keyword>
<dbReference type="Pfam" id="PF09335">
    <property type="entry name" value="VTT_dom"/>
    <property type="match status" value="1"/>
</dbReference>